<keyword evidence="2" id="KW-1185">Reference proteome</keyword>
<dbReference type="HOGENOM" id="CLU_2459911_0_0_0"/>
<name>F9ENS2_9FUSO</name>
<comment type="caution">
    <text evidence="1">The sequence shown here is derived from an EMBL/GenBank/DDBJ whole genome shotgun (WGS) entry which is preliminary data.</text>
</comment>
<evidence type="ECO:0000313" key="1">
    <source>
        <dbReference type="EMBL" id="EGQ79400.1"/>
    </source>
</evidence>
<reference evidence="1 2" key="1">
    <citation type="submission" date="2011-05" db="EMBL/GenBank/DDBJ databases">
        <authorList>
            <person name="Muzny D."/>
            <person name="Qin X."/>
            <person name="Deng J."/>
            <person name="Jiang H."/>
            <person name="Liu Y."/>
            <person name="Qu J."/>
            <person name="Song X.-Z."/>
            <person name="Zhang L."/>
            <person name="Thornton R."/>
            <person name="Coyle M."/>
            <person name="Francisco L."/>
            <person name="Jackson L."/>
            <person name="Javaid M."/>
            <person name="Korchina V."/>
            <person name="Kovar C."/>
            <person name="Mata R."/>
            <person name="Mathew T."/>
            <person name="Ngo R."/>
            <person name="Nguyen L."/>
            <person name="Nguyen N."/>
            <person name="Okwuonu G."/>
            <person name="Ongeri F."/>
            <person name="Pham C."/>
            <person name="Simmons D."/>
            <person name="Wilczek-Boney K."/>
            <person name="Hale W."/>
            <person name="Jakkamsetti A."/>
            <person name="Pham P."/>
            <person name="Ruth R."/>
            <person name="San Lucas F."/>
            <person name="Warren J."/>
            <person name="Zhang J."/>
            <person name="Zhao Z."/>
            <person name="Zhou C."/>
            <person name="Zhu D."/>
            <person name="Lee S."/>
            <person name="Bess C."/>
            <person name="Blankenburg K."/>
            <person name="Forbes L."/>
            <person name="Fu Q."/>
            <person name="Gubbala S."/>
            <person name="Hirani K."/>
            <person name="Jayaseelan J.C."/>
            <person name="Lara F."/>
            <person name="Munidasa M."/>
            <person name="Palculict T."/>
            <person name="Patil S."/>
            <person name="Pu L.-L."/>
            <person name="Saada N."/>
            <person name="Tang L."/>
            <person name="Weissenberger G."/>
            <person name="Zhu Y."/>
            <person name="Hemphill L."/>
            <person name="Shang Y."/>
            <person name="Youmans B."/>
            <person name="Ayvaz T."/>
            <person name="Ross M."/>
            <person name="Santibanez J."/>
            <person name="Aqrawi P."/>
            <person name="Gross S."/>
            <person name="Joshi V."/>
            <person name="Fowler G."/>
            <person name="Nazareth L."/>
            <person name="Reid J."/>
            <person name="Worley K."/>
            <person name="Petrosino J."/>
            <person name="Highlander S."/>
            <person name="Gibbs R."/>
        </authorList>
    </citation>
    <scope>NUCLEOTIDE SEQUENCE [LARGE SCALE GENOMIC DNA]</scope>
    <source>
        <strain evidence="1 2">ATCC 51191</strain>
    </source>
</reference>
<sequence>GTLIKGTRVNVFVTKEIIKKSKDKNGKEIEKKTVMKKITYKDVNKRKVAWIEDGYLVPKLNEAVDERFKNLDFTEKRKKNTKIIKELK</sequence>
<organism evidence="1 2">
    <name type="scientific">Fusobacterium animalis ATCC 51191</name>
    <dbReference type="NCBI Taxonomy" id="997347"/>
    <lineage>
        <taxon>Bacteria</taxon>
        <taxon>Fusobacteriati</taxon>
        <taxon>Fusobacteriota</taxon>
        <taxon>Fusobacteriia</taxon>
        <taxon>Fusobacteriales</taxon>
        <taxon>Fusobacteriaceae</taxon>
        <taxon>Fusobacterium</taxon>
    </lineage>
</organism>
<protein>
    <submittedName>
        <fullName evidence="1">Uncharacterized protein</fullName>
    </submittedName>
</protein>
<accession>F9ENS2</accession>
<proteinExistence type="predicted"/>
<dbReference type="EMBL" id="AFQD01000263">
    <property type="protein sequence ID" value="EGQ79400.1"/>
    <property type="molecule type" value="Genomic_DNA"/>
</dbReference>
<dbReference type="Proteomes" id="UP000005392">
    <property type="component" value="Unassembled WGS sequence"/>
</dbReference>
<gene>
    <name evidence="1" type="ORF">HMPREF9094_1577</name>
</gene>
<dbReference type="PATRIC" id="fig|997347.4.peg.1466"/>
<dbReference type="AlphaFoldDB" id="F9ENS2"/>
<feature type="non-terminal residue" evidence="1">
    <location>
        <position position="1"/>
    </location>
</feature>
<evidence type="ECO:0000313" key="2">
    <source>
        <dbReference type="Proteomes" id="UP000005392"/>
    </source>
</evidence>